<evidence type="ECO:0000313" key="2">
    <source>
        <dbReference type="Proteomes" id="UP001150538"/>
    </source>
</evidence>
<sequence>MSSAEAIRLYRNLYRQINNQFTSVNGNLMWKNQLQSAFRAASAKTEAERASALRDARDTLNFLTSTKKYQDLYSEFNPKMSDEDRIKRSANRVGLGLPKTVEPKS</sequence>
<dbReference type="EMBL" id="JANBPU010000011">
    <property type="protein sequence ID" value="KAJ1920619.1"/>
    <property type="molecule type" value="Genomic_DNA"/>
</dbReference>
<protein>
    <recommendedName>
        <fullName evidence="3">Complex 1 LYR protein</fullName>
    </recommendedName>
</protein>
<evidence type="ECO:0000313" key="1">
    <source>
        <dbReference type="EMBL" id="KAJ1920619.1"/>
    </source>
</evidence>
<dbReference type="AlphaFoldDB" id="A0A9W8A6J7"/>
<dbReference type="GO" id="GO:0005759">
    <property type="term" value="C:mitochondrial matrix"/>
    <property type="evidence" value="ECO:0007669"/>
    <property type="project" value="TreeGrafter"/>
</dbReference>
<gene>
    <name evidence="1" type="ORF">H4219_001177</name>
</gene>
<reference evidence="1" key="1">
    <citation type="submission" date="2022-07" db="EMBL/GenBank/DDBJ databases">
        <title>Phylogenomic reconstructions and comparative analyses of Kickxellomycotina fungi.</title>
        <authorList>
            <person name="Reynolds N.K."/>
            <person name="Stajich J.E."/>
            <person name="Barry K."/>
            <person name="Grigoriev I.V."/>
            <person name="Crous P."/>
            <person name="Smith M.E."/>
        </authorList>
    </citation>
    <scope>NUCLEOTIDE SEQUENCE</scope>
    <source>
        <strain evidence="1">NBRC 100468</strain>
    </source>
</reference>
<organism evidence="1 2">
    <name type="scientific">Mycoemilia scoparia</name>
    <dbReference type="NCBI Taxonomy" id="417184"/>
    <lineage>
        <taxon>Eukaryota</taxon>
        <taxon>Fungi</taxon>
        <taxon>Fungi incertae sedis</taxon>
        <taxon>Zoopagomycota</taxon>
        <taxon>Kickxellomycotina</taxon>
        <taxon>Kickxellomycetes</taxon>
        <taxon>Kickxellales</taxon>
        <taxon>Kickxellaceae</taxon>
        <taxon>Mycoemilia</taxon>
    </lineage>
</organism>
<name>A0A9W8A6J7_9FUNG</name>
<dbReference type="PANTHER" id="PTHR28015:SF1">
    <property type="entry name" value="ATP SYNTHASE ASSEMBLY FACTOR FMC1, MITOCHONDRIAL"/>
    <property type="match status" value="1"/>
</dbReference>
<dbReference type="PANTHER" id="PTHR28015">
    <property type="entry name" value="ATP SYNTHASE ASSEMBLY FACTOR FMC1, MITOCHONDRIAL"/>
    <property type="match status" value="1"/>
</dbReference>
<dbReference type="Proteomes" id="UP001150538">
    <property type="component" value="Unassembled WGS sequence"/>
</dbReference>
<proteinExistence type="predicted"/>
<dbReference type="GO" id="GO:0033615">
    <property type="term" value="P:mitochondrial proton-transporting ATP synthase complex assembly"/>
    <property type="evidence" value="ECO:0007669"/>
    <property type="project" value="InterPro"/>
</dbReference>
<comment type="caution">
    <text evidence="1">The sequence shown here is derived from an EMBL/GenBank/DDBJ whole genome shotgun (WGS) entry which is preliminary data.</text>
</comment>
<dbReference type="InterPro" id="IPR039196">
    <property type="entry name" value="Fmc1"/>
</dbReference>
<dbReference type="OrthoDB" id="15893at2759"/>
<keyword evidence="2" id="KW-1185">Reference proteome</keyword>
<evidence type="ECO:0008006" key="3">
    <source>
        <dbReference type="Google" id="ProtNLM"/>
    </source>
</evidence>
<accession>A0A9W8A6J7</accession>
<dbReference type="Pfam" id="PF13233">
    <property type="entry name" value="Complex1_LYR_2"/>
    <property type="match status" value="1"/>
</dbReference>